<proteinExistence type="predicted"/>
<sequence>MVHIYVDGETDSRLVQLLLDDLRTVSYQIIVANGRNAIRPRARKALLMKRVPVALIVDADTTDEHQAAMQQRELDDYLAWGSNHSEYKVIQFIPEIEVLFFEAPKTLALLTGREISAEMQAAGKAAPRKVLSTLLNIRDRAKLFSCLSQANLEELRAHPKISELRSFIHSAS</sequence>
<dbReference type="OrthoDB" id="529338at2"/>
<evidence type="ECO:0008006" key="3">
    <source>
        <dbReference type="Google" id="ProtNLM"/>
    </source>
</evidence>
<accession>A0A840FUS7</accession>
<dbReference type="RefSeq" id="WP_153115142.1">
    <property type="nucleotide sequence ID" value="NZ_JACIGE010000001.1"/>
</dbReference>
<dbReference type="EMBL" id="JACIGE010000001">
    <property type="protein sequence ID" value="MBB4245847.1"/>
    <property type="molecule type" value="Genomic_DNA"/>
</dbReference>
<protein>
    <recommendedName>
        <fullName evidence="3">DUF4276 family protein</fullName>
    </recommendedName>
</protein>
<dbReference type="Proteomes" id="UP000587070">
    <property type="component" value="Unassembled WGS sequence"/>
</dbReference>
<evidence type="ECO:0000313" key="1">
    <source>
        <dbReference type="EMBL" id="MBB4245847.1"/>
    </source>
</evidence>
<name>A0A840FUS7_RHOTE</name>
<keyword evidence="2" id="KW-1185">Reference proteome</keyword>
<organism evidence="1 2">
    <name type="scientific">Rhodocyclus tenuis</name>
    <name type="common">Rhodospirillum tenue</name>
    <dbReference type="NCBI Taxonomy" id="1066"/>
    <lineage>
        <taxon>Bacteria</taxon>
        <taxon>Pseudomonadati</taxon>
        <taxon>Pseudomonadota</taxon>
        <taxon>Betaproteobacteria</taxon>
        <taxon>Rhodocyclales</taxon>
        <taxon>Rhodocyclaceae</taxon>
        <taxon>Rhodocyclus</taxon>
    </lineage>
</organism>
<comment type="caution">
    <text evidence="1">The sequence shown here is derived from an EMBL/GenBank/DDBJ whole genome shotgun (WGS) entry which is preliminary data.</text>
</comment>
<dbReference type="AlphaFoldDB" id="A0A840FUS7"/>
<gene>
    <name evidence="1" type="ORF">GGD90_000196</name>
</gene>
<reference evidence="1 2" key="1">
    <citation type="submission" date="2020-08" db="EMBL/GenBank/DDBJ databases">
        <title>Genome sequencing of Purple Non-Sulfur Bacteria from various extreme environments.</title>
        <authorList>
            <person name="Mayer M."/>
        </authorList>
    </citation>
    <scope>NUCLEOTIDE SEQUENCE [LARGE SCALE GENOMIC DNA]</scope>
    <source>
        <strain evidence="1 2">2761</strain>
    </source>
</reference>
<evidence type="ECO:0000313" key="2">
    <source>
        <dbReference type="Proteomes" id="UP000587070"/>
    </source>
</evidence>